<reference evidence="2 3" key="1">
    <citation type="journal article" date="2023" name="IMA Fungus">
        <title>Comparative genomic study of the Penicillium genus elucidates a diverse pangenome and 15 lateral gene transfer events.</title>
        <authorList>
            <person name="Petersen C."/>
            <person name="Sorensen T."/>
            <person name="Nielsen M.R."/>
            <person name="Sondergaard T.E."/>
            <person name="Sorensen J.L."/>
            <person name="Fitzpatrick D.A."/>
            <person name="Frisvad J.C."/>
            <person name="Nielsen K.L."/>
        </authorList>
    </citation>
    <scope>NUCLEOTIDE SEQUENCE [LARGE SCALE GENOMIC DNA]</scope>
    <source>
        <strain evidence="2 3">IBT 3361</strain>
    </source>
</reference>
<dbReference type="InterPro" id="IPR053169">
    <property type="entry name" value="MUG_Protein"/>
</dbReference>
<gene>
    <name evidence="2" type="ORF">N7505_001474</name>
</gene>
<dbReference type="InterPro" id="IPR005198">
    <property type="entry name" value="Glyco_hydro_76"/>
</dbReference>
<dbReference type="InterPro" id="IPR008928">
    <property type="entry name" value="6-hairpin_glycosidase_sf"/>
</dbReference>
<proteinExistence type="predicted"/>
<dbReference type="Gene3D" id="1.50.10.20">
    <property type="match status" value="1"/>
</dbReference>
<dbReference type="SUPFAM" id="SSF48208">
    <property type="entry name" value="Six-hairpin glycosidases"/>
    <property type="match status" value="1"/>
</dbReference>
<dbReference type="Pfam" id="PF03663">
    <property type="entry name" value="Glyco_hydro_76"/>
    <property type="match status" value="1"/>
</dbReference>
<evidence type="ECO:0008006" key="4">
    <source>
        <dbReference type="Google" id="ProtNLM"/>
    </source>
</evidence>
<keyword evidence="1" id="KW-0732">Signal</keyword>
<sequence>MFLLEHTMYALLSVVLIPIILGAGTSAQSATSKAETALDVLQTWYNGSTGIWDTSGWWNGANCMTVLAYLALTDENETVRKSATEVFNNTFVVGSKVNPHPNLGKIIPEPPRTGDVQALGIVKASNWTDGSFDDVSWWALAWIAAYDVTKNQDYLDLAIDIFDLLTSDGPTTCSSGGIYSDYNHDYVNAITNELFLSVAAHLANRVPNKEKYFGWAQRQWKWFQASGMINDQGIINDGLTDCKNSGQPIWSYNQGVVLGGLVELDRAAPDPSYLKAASGIAKAAIETLADPNDVIHDICEPNSCDANARQFKGIFIRNLGLLHSVTPNDGYVKVIRACAESIWAHDRNSTTNQLGVDWGGPITKVDASTHSSAMDALVAAIAIS</sequence>
<comment type="caution">
    <text evidence="2">The sequence shown here is derived from an EMBL/GenBank/DDBJ whole genome shotgun (WGS) entry which is preliminary data.</text>
</comment>
<keyword evidence="3" id="KW-1185">Reference proteome</keyword>
<accession>A0ABQ8WWW9</accession>
<protein>
    <recommendedName>
        <fullName evidence="4">Mannan endo-1,6-alpha-mannosidase</fullName>
    </recommendedName>
</protein>
<name>A0ABQ8WWW9_PENCH</name>
<evidence type="ECO:0000313" key="2">
    <source>
        <dbReference type="EMBL" id="KAJ5283494.1"/>
    </source>
</evidence>
<evidence type="ECO:0000256" key="1">
    <source>
        <dbReference type="SAM" id="SignalP"/>
    </source>
</evidence>
<dbReference type="Proteomes" id="UP001220256">
    <property type="component" value="Unassembled WGS sequence"/>
</dbReference>
<organism evidence="2 3">
    <name type="scientific">Penicillium chrysogenum</name>
    <name type="common">Penicillium notatum</name>
    <dbReference type="NCBI Taxonomy" id="5076"/>
    <lineage>
        <taxon>Eukaryota</taxon>
        <taxon>Fungi</taxon>
        <taxon>Dikarya</taxon>
        <taxon>Ascomycota</taxon>
        <taxon>Pezizomycotina</taxon>
        <taxon>Eurotiomycetes</taxon>
        <taxon>Eurotiomycetidae</taxon>
        <taxon>Eurotiales</taxon>
        <taxon>Aspergillaceae</taxon>
        <taxon>Penicillium</taxon>
        <taxon>Penicillium chrysogenum species complex</taxon>
    </lineage>
</organism>
<dbReference type="PANTHER" id="PTHR47791">
    <property type="entry name" value="MEIOTICALLY UP-REGULATED GENE 191 PROTEIN"/>
    <property type="match status" value="1"/>
</dbReference>
<dbReference type="EMBL" id="JAPVEB010000001">
    <property type="protein sequence ID" value="KAJ5283494.1"/>
    <property type="molecule type" value="Genomic_DNA"/>
</dbReference>
<feature type="chain" id="PRO_5047520546" description="Mannan endo-1,6-alpha-mannosidase" evidence="1">
    <location>
        <begin position="28"/>
        <end position="384"/>
    </location>
</feature>
<dbReference type="PANTHER" id="PTHR47791:SF1">
    <property type="entry name" value="ENDO MANNANASE, GH76 FAMILY (EUROFUNG)"/>
    <property type="match status" value="1"/>
</dbReference>
<feature type="signal peptide" evidence="1">
    <location>
        <begin position="1"/>
        <end position="27"/>
    </location>
</feature>
<evidence type="ECO:0000313" key="3">
    <source>
        <dbReference type="Proteomes" id="UP001220256"/>
    </source>
</evidence>